<dbReference type="Pfam" id="PF13403">
    <property type="entry name" value="Hint_2"/>
    <property type="match status" value="1"/>
</dbReference>
<evidence type="ECO:0000259" key="2">
    <source>
        <dbReference type="Pfam" id="PF13403"/>
    </source>
</evidence>
<proteinExistence type="predicted"/>
<dbReference type="Proteomes" id="UP001440612">
    <property type="component" value="Chromosome"/>
</dbReference>
<protein>
    <submittedName>
        <fullName evidence="3">Hint domain-containing protein</fullName>
    </submittedName>
</protein>
<name>A0ABZ3IDP9_9RHOB</name>
<dbReference type="SUPFAM" id="SSF51294">
    <property type="entry name" value="Hedgehog/intein (Hint) domain"/>
    <property type="match status" value="1"/>
</dbReference>
<dbReference type="InterPro" id="IPR036844">
    <property type="entry name" value="Hint_dom_sf"/>
</dbReference>
<accession>A0ABZ3IDP9</accession>
<evidence type="ECO:0000313" key="3">
    <source>
        <dbReference type="EMBL" id="XFO62963.1"/>
    </source>
</evidence>
<evidence type="ECO:0000313" key="4">
    <source>
        <dbReference type="Proteomes" id="UP001440612"/>
    </source>
</evidence>
<organism evidence="3 4">
    <name type="scientific">Yoonia phaeophyticola</name>
    <dbReference type="NCBI Taxonomy" id="3137369"/>
    <lineage>
        <taxon>Bacteria</taxon>
        <taxon>Pseudomonadati</taxon>
        <taxon>Pseudomonadota</taxon>
        <taxon>Alphaproteobacteria</taxon>
        <taxon>Rhodobacterales</taxon>
        <taxon>Paracoccaceae</taxon>
        <taxon>Yoonia</taxon>
    </lineage>
</organism>
<gene>
    <name evidence="3" type="ORF">AABB29_20780</name>
</gene>
<feature type="domain" description="Hedgehog/Intein (Hint)" evidence="2">
    <location>
        <begin position="168"/>
        <end position="309"/>
    </location>
</feature>
<dbReference type="InterPro" id="IPR028992">
    <property type="entry name" value="Hedgehog/Intein_dom"/>
</dbReference>
<sequence>MPTTFTVFSLGVQADIDSDPATGSGDNDAENADDLTGLSFGGPGNPLFESAVTFSTGSGGFTGGTNNVYDQDNNPGENFRINGGPNQRFDAAAIYNATITYTDGTTATITAVIFQDVDGNTYWAPEFAPNADQAALEAKPIQSLTLDSVSGDTFSGLAGDRENWDFLTCYVSGTMIETDRGSRQIETLQIGDLVATQDHGYQPIRWIGCSRVKAHGKLAPIRIMAGALGPGCPSEDLLVSRQHRMLLRSKVCERMFGAKEILVPAIKLTALPGIFIDDSQEQVTYLHLMTDQHDVIYAAGAPSETMLNGPHAKEALDDAAKEELMAIFPDLWDTPPLPARPIQRDKRIAKLLMRHQKNKIPHVAQGMKESVTTLCET</sequence>
<evidence type="ECO:0000256" key="1">
    <source>
        <dbReference type="SAM" id="MobiDB-lite"/>
    </source>
</evidence>
<feature type="region of interest" description="Disordered" evidence="1">
    <location>
        <begin position="16"/>
        <end position="39"/>
    </location>
</feature>
<dbReference type="EMBL" id="CP150951">
    <property type="protein sequence ID" value="XFO62963.1"/>
    <property type="molecule type" value="Genomic_DNA"/>
</dbReference>
<dbReference type="RefSeq" id="WP_373636625.1">
    <property type="nucleotide sequence ID" value="NZ_CP150951.2"/>
</dbReference>
<keyword evidence="4" id="KW-1185">Reference proteome</keyword>
<reference evidence="4" key="1">
    <citation type="submission" date="2024-04" db="EMBL/GenBank/DDBJ databases">
        <title>Phylogenomic analyses of a clade within the roseobacter group suggest taxonomic reassignments of species of the genera Aestuariivita, Citreicella, Loktanella, Nautella, Pelagibaca, Ruegeria, Thalassobius, Thiobacimonas and Tropicibacter, and the proposal o.</title>
        <authorList>
            <person name="Jeon C.O."/>
        </authorList>
    </citation>
    <scope>NUCLEOTIDE SEQUENCE [LARGE SCALE GENOMIC DNA]</scope>
    <source>
        <strain evidence="4">BS5-3</strain>
    </source>
</reference>
<dbReference type="Gene3D" id="2.170.16.10">
    <property type="entry name" value="Hedgehog/Intein (Hint) domain"/>
    <property type="match status" value="1"/>
</dbReference>